<proteinExistence type="predicted"/>
<evidence type="ECO:0000313" key="2">
    <source>
        <dbReference type="Proteomes" id="UP001295794"/>
    </source>
</evidence>
<organism evidence="1 2">
    <name type="scientific">Mycena citricolor</name>
    <dbReference type="NCBI Taxonomy" id="2018698"/>
    <lineage>
        <taxon>Eukaryota</taxon>
        <taxon>Fungi</taxon>
        <taxon>Dikarya</taxon>
        <taxon>Basidiomycota</taxon>
        <taxon>Agaricomycotina</taxon>
        <taxon>Agaricomycetes</taxon>
        <taxon>Agaricomycetidae</taxon>
        <taxon>Agaricales</taxon>
        <taxon>Marasmiineae</taxon>
        <taxon>Mycenaceae</taxon>
        <taxon>Mycena</taxon>
    </lineage>
</organism>
<protein>
    <submittedName>
        <fullName evidence="1">Uncharacterized protein</fullName>
    </submittedName>
</protein>
<sequence>MGHTLPASDSVTLLHAMSRMRDLEHPGASYMEMALSDLIHDLIQVSGSQPHRPI</sequence>
<evidence type="ECO:0000313" key="1">
    <source>
        <dbReference type="EMBL" id="CAK5277718.1"/>
    </source>
</evidence>
<dbReference type="EMBL" id="CAVNYO010000419">
    <property type="protein sequence ID" value="CAK5277718.1"/>
    <property type="molecule type" value="Genomic_DNA"/>
</dbReference>
<name>A0AAD2Q594_9AGAR</name>
<reference evidence="1" key="1">
    <citation type="submission" date="2023-11" db="EMBL/GenBank/DDBJ databases">
        <authorList>
            <person name="De Vega J J."/>
            <person name="De Vega J J."/>
        </authorList>
    </citation>
    <scope>NUCLEOTIDE SEQUENCE</scope>
</reference>
<keyword evidence="2" id="KW-1185">Reference proteome</keyword>
<dbReference type="AlphaFoldDB" id="A0AAD2Q594"/>
<dbReference type="Proteomes" id="UP001295794">
    <property type="component" value="Unassembled WGS sequence"/>
</dbReference>
<gene>
    <name evidence="1" type="ORF">MYCIT1_LOCUS26783</name>
</gene>
<accession>A0AAD2Q594</accession>
<comment type="caution">
    <text evidence="1">The sequence shown here is derived from an EMBL/GenBank/DDBJ whole genome shotgun (WGS) entry which is preliminary data.</text>
</comment>